<protein>
    <submittedName>
        <fullName evidence="1">Uncharacterized protein</fullName>
    </submittedName>
</protein>
<organism evidence="1 2">
    <name type="scientific">Potamilus streckersoni</name>
    <dbReference type="NCBI Taxonomy" id="2493646"/>
    <lineage>
        <taxon>Eukaryota</taxon>
        <taxon>Metazoa</taxon>
        <taxon>Spiralia</taxon>
        <taxon>Lophotrochozoa</taxon>
        <taxon>Mollusca</taxon>
        <taxon>Bivalvia</taxon>
        <taxon>Autobranchia</taxon>
        <taxon>Heteroconchia</taxon>
        <taxon>Palaeoheterodonta</taxon>
        <taxon>Unionida</taxon>
        <taxon>Unionoidea</taxon>
        <taxon>Unionidae</taxon>
        <taxon>Ambleminae</taxon>
        <taxon>Lampsilini</taxon>
        <taxon>Potamilus</taxon>
    </lineage>
</organism>
<gene>
    <name evidence="1" type="ORF">CHS0354_002722</name>
</gene>
<evidence type="ECO:0000313" key="2">
    <source>
        <dbReference type="Proteomes" id="UP001195483"/>
    </source>
</evidence>
<accession>A0AAE0SKR7</accession>
<reference evidence="1" key="2">
    <citation type="journal article" date="2021" name="Genome Biol. Evol.">
        <title>Developing a high-quality reference genome for a parasitic bivalve with doubly uniparental inheritance (Bivalvia: Unionida).</title>
        <authorList>
            <person name="Smith C.H."/>
        </authorList>
    </citation>
    <scope>NUCLEOTIDE SEQUENCE</scope>
    <source>
        <strain evidence="1">CHS0354</strain>
        <tissue evidence="1">Mantle</tissue>
    </source>
</reference>
<evidence type="ECO:0000313" key="1">
    <source>
        <dbReference type="EMBL" id="KAK3593198.1"/>
    </source>
</evidence>
<name>A0AAE0SKR7_9BIVA</name>
<reference evidence="1" key="1">
    <citation type="journal article" date="2021" name="Genome Biol. Evol.">
        <title>A High-Quality Reference Genome for a Parasitic Bivalve with Doubly Uniparental Inheritance (Bivalvia: Unionida).</title>
        <authorList>
            <person name="Smith C.H."/>
        </authorList>
    </citation>
    <scope>NUCLEOTIDE SEQUENCE</scope>
    <source>
        <strain evidence="1">CHS0354</strain>
    </source>
</reference>
<keyword evidence="2" id="KW-1185">Reference proteome</keyword>
<reference evidence="1" key="3">
    <citation type="submission" date="2023-05" db="EMBL/GenBank/DDBJ databases">
        <authorList>
            <person name="Smith C.H."/>
        </authorList>
    </citation>
    <scope>NUCLEOTIDE SEQUENCE</scope>
    <source>
        <strain evidence="1">CHS0354</strain>
        <tissue evidence="1">Mantle</tissue>
    </source>
</reference>
<comment type="caution">
    <text evidence="1">The sequence shown here is derived from an EMBL/GenBank/DDBJ whole genome shotgun (WGS) entry which is preliminary data.</text>
</comment>
<dbReference type="EMBL" id="JAEAOA010000218">
    <property type="protein sequence ID" value="KAK3593198.1"/>
    <property type="molecule type" value="Genomic_DNA"/>
</dbReference>
<dbReference type="AlphaFoldDB" id="A0AAE0SKR7"/>
<proteinExistence type="predicted"/>
<dbReference type="Proteomes" id="UP001195483">
    <property type="component" value="Unassembled WGS sequence"/>
</dbReference>
<sequence length="104" mass="11872">MPETLIVSNNADPDSNGCYAVYMERAAAEEWKWRKEWLDADDGLTIKETKLVNDASIKFTLKYTTIQDDTIIFIRYIGIATFHTPPPKLILVLGFICLPIHIID</sequence>